<keyword evidence="1" id="KW-0812">Transmembrane</keyword>
<comment type="caution">
    <text evidence="2">The sequence shown here is derived from an EMBL/GenBank/DDBJ whole genome shotgun (WGS) entry which is preliminary data.</text>
</comment>
<keyword evidence="3" id="KW-1185">Reference proteome</keyword>
<name>A0ABW4K8A3_9HYPH</name>
<sequence length="58" mass="6245">MNSAPITTWEGAKAYFTFADQPGVLMVLSVLALATCVWTIASMIRHENACVRKMNGGA</sequence>
<evidence type="ECO:0000256" key="1">
    <source>
        <dbReference type="SAM" id="Phobius"/>
    </source>
</evidence>
<proteinExistence type="predicted"/>
<gene>
    <name evidence="2" type="ORF">ACFSCV_15430</name>
</gene>
<accession>A0ABW4K8A3</accession>
<protein>
    <submittedName>
        <fullName evidence="2">Uncharacterized protein</fullName>
    </submittedName>
</protein>
<evidence type="ECO:0000313" key="3">
    <source>
        <dbReference type="Proteomes" id="UP001597308"/>
    </source>
</evidence>
<reference evidence="3" key="1">
    <citation type="journal article" date="2019" name="Int. J. Syst. Evol. Microbiol.">
        <title>The Global Catalogue of Microorganisms (GCM) 10K type strain sequencing project: providing services to taxonomists for standard genome sequencing and annotation.</title>
        <authorList>
            <consortium name="The Broad Institute Genomics Platform"/>
            <consortium name="The Broad Institute Genome Sequencing Center for Infectious Disease"/>
            <person name="Wu L."/>
            <person name="Ma J."/>
        </authorList>
    </citation>
    <scope>NUCLEOTIDE SEQUENCE [LARGE SCALE GENOMIC DNA]</scope>
    <source>
        <strain evidence="3">KCTC 23707</strain>
    </source>
</reference>
<dbReference type="RefSeq" id="WP_378800458.1">
    <property type="nucleotide sequence ID" value="NZ_JBHUER010000010.1"/>
</dbReference>
<keyword evidence="1" id="KW-1133">Transmembrane helix</keyword>
<keyword evidence="1" id="KW-0472">Membrane</keyword>
<dbReference type="EMBL" id="JBHUER010000010">
    <property type="protein sequence ID" value="MFD1704399.1"/>
    <property type="molecule type" value="Genomic_DNA"/>
</dbReference>
<evidence type="ECO:0000313" key="2">
    <source>
        <dbReference type="EMBL" id="MFD1704399.1"/>
    </source>
</evidence>
<organism evidence="2 3">
    <name type="scientific">Methylopila henanensis</name>
    <dbReference type="NCBI Taxonomy" id="873516"/>
    <lineage>
        <taxon>Bacteria</taxon>
        <taxon>Pseudomonadati</taxon>
        <taxon>Pseudomonadota</taxon>
        <taxon>Alphaproteobacteria</taxon>
        <taxon>Hyphomicrobiales</taxon>
        <taxon>Methylopilaceae</taxon>
        <taxon>Methylopila</taxon>
    </lineage>
</organism>
<dbReference type="Proteomes" id="UP001597308">
    <property type="component" value="Unassembled WGS sequence"/>
</dbReference>
<feature type="transmembrane region" description="Helical" evidence="1">
    <location>
        <begin position="23"/>
        <end position="44"/>
    </location>
</feature>